<sequence>MSWYEPSFVYQVYPLGLCGAPHENDGVTVPRLRKLVDDGWIDHMKRLGATCLMLNPVFQSLSHGYDTTDYTTVDCRLGTNDDLRFVVDACHKAGIRVLLDGVFNHVGREFFAFRDVREKGQQSRYAGWFNIDWNGNSEFNDGFGYETWASVSTLVKLNHGNFELNDYLADVIRGWVRDFDIDGLRLDVAYCLDRGYLGYLRQIADGISQERGEKFVLVGETMFGDYNQWMGDGLCDSVTNYEAYKGLWSSFNSANMHEVAYALERQSGSKPWDLYTGKHLLDFLDNHDVPRIATRLDDKRQLKPLYGLLFAMCGVPCVYYGSEWGIEGEQHYGDYELRPALDAPEWNDLTDWVAALAHAREKSDAIVWGDYHELQCQPQQLVFQRCHGDERVIVAINASAEPAVAHFDAGCGRAVDLITGEPHDFGGGSELAPFSAYWWLCER</sequence>
<dbReference type="EMBL" id="LOJF01000001">
    <property type="protein sequence ID" value="KUH59270.1"/>
    <property type="molecule type" value="Genomic_DNA"/>
</dbReference>
<dbReference type="GO" id="GO:0016798">
    <property type="term" value="F:hydrolase activity, acting on glycosyl bonds"/>
    <property type="evidence" value="ECO:0007669"/>
    <property type="project" value="UniProtKB-KW"/>
</dbReference>
<accession>A0A100YX16</accession>
<evidence type="ECO:0000256" key="2">
    <source>
        <dbReference type="ARBA" id="ARBA00023295"/>
    </source>
</evidence>
<dbReference type="InterPro" id="IPR032091">
    <property type="entry name" value="Malt_amylase-like_C"/>
</dbReference>
<feature type="domain" description="Glycosyl hydrolase family 13 catalytic" evidence="3">
    <location>
        <begin position="11"/>
        <end position="360"/>
    </location>
</feature>
<comment type="caution">
    <text evidence="4">The sequence shown here is derived from an EMBL/GenBank/DDBJ whole genome shotgun (WGS) entry which is preliminary data.</text>
</comment>
<keyword evidence="2" id="KW-0326">Glycosidase</keyword>
<dbReference type="STRING" id="1299998.AUL39_02775"/>
<evidence type="ECO:0000313" key="4">
    <source>
        <dbReference type="EMBL" id="KUH59270.1"/>
    </source>
</evidence>
<organism evidence="4 5">
    <name type="scientific">Tractidigestivibacter scatoligenes</name>
    <name type="common">Olsenella scatoligenes</name>
    <dbReference type="NCBI Taxonomy" id="1299998"/>
    <lineage>
        <taxon>Bacteria</taxon>
        <taxon>Bacillati</taxon>
        <taxon>Actinomycetota</taxon>
        <taxon>Coriobacteriia</taxon>
        <taxon>Coriobacteriales</taxon>
        <taxon>Atopobiaceae</taxon>
        <taxon>Tractidigestivibacter</taxon>
    </lineage>
</organism>
<dbReference type="PANTHER" id="PTHR10357:SF210">
    <property type="entry name" value="MALTODEXTRIN GLUCOSIDASE"/>
    <property type="match status" value="1"/>
</dbReference>
<dbReference type="InterPro" id="IPR006047">
    <property type="entry name" value="GH13_cat_dom"/>
</dbReference>
<dbReference type="GO" id="GO:0005975">
    <property type="term" value="P:carbohydrate metabolic process"/>
    <property type="evidence" value="ECO:0007669"/>
    <property type="project" value="InterPro"/>
</dbReference>
<dbReference type="SUPFAM" id="SSF51011">
    <property type="entry name" value="Glycosyl hydrolase domain"/>
    <property type="match status" value="1"/>
</dbReference>
<name>A0A100YX16_TRASO</name>
<dbReference type="SUPFAM" id="SSF51445">
    <property type="entry name" value="(Trans)glycosidases"/>
    <property type="match status" value="1"/>
</dbReference>
<dbReference type="PANTHER" id="PTHR10357">
    <property type="entry name" value="ALPHA-AMYLASE FAMILY MEMBER"/>
    <property type="match status" value="1"/>
</dbReference>
<dbReference type="Pfam" id="PF16657">
    <property type="entry name" value="Malt_amylase_C"/>
    <property type="match status" value="1"/>
</dbReference>
<evidence type="ECO:0000313" key="5">
    <source>
        <dbReference type="Proteomes" id="UP000054078"/>
    </source>
</evidence>
<dbReference type="InterPro" id="IPR013780">
    <property type="entry name" value="Glyco_hydro_b"/>
</dbReference>
<dbReference type="Gene3D" id="2.60.40.1180">
    <property type="entry name" value="Golgi alpha-mannosidase II"/>
    <property type="match status" value="1"/>
</dbReference>
<evidence type="ECO:0000259" key="3">
    <source>
        <dbReference type="SMART" id="SM00642"/>
    </source>
</evidence>
<dbReference type="SMART" id="SM00642">
    <property type="entry name" value="Aamy"/>
    <property type="match status" value="1"/>
</dbReference>
<proteinExistence type="predicted"/>
<dbReference type="Gene3D" id="3.20.20.80">
    <property type="entry name" value="Glycosidases"/>
    <property type="match status" value="1"/>
</dbReference>
<evidence type="ECO:0000256" key="1">
    <source>
        <dbReference type="ARBA" id="ARBA00022801"/>
    </source>
</evidence>
<reference evidence="4 5" key="1">
    <citation type="submission" date="2015-12" db="EMBL/GenBank/DDBJ databases">
        <title>Draft Genome Sequence of Olsenella scatoligenes SK9K4T; a Producer of 3-Methylindole- (skatole) and 4-Methylphenol- (p-cresol) Isolated from Pig Feces.</title>
        <authorList>
            <person name="Li X."/>
            <person name="Borg B."/>
            <person name="Canibe N."/>
        </authorList>
    </citation>
    <scope>NUCLEOTIDE SEQUENCE [LARGE SCALE GENOMIC DNA]</scope>
    <source>
        <strain evidence="4 5">SK9K4</strain>
    </source>
</reference>
<dbReference type="OrthoDB" id="9811841at2"/>
<dbReference type="Proteomes" id="UP000054078">
    <property type="component" value="Unassembled WGS sequence"/>
</dbReference>
<keyword evidence="5" id="KW-1185">Reference proteome</keyword>
<keyword evidence="1" id="KW-0378">Hydrolase</keyword>
<dbReference type="InterPro" id="IPR017853">
    <property type="entry name" value="GH"/>
</dbReference>
<protein>
    <submittedName>
        <fullName evidence="4">Maltodextrin glucosidase</fullName>
    </submittedName>
</protein>
<dbReference type="AlphaFoldDB" id="A0A100YX16"/>
<dbReference type="CDD" id="cd11353">
    <property type="entry name" value="AmyAc_euk_bac_CMD_like"/>
    <property type="match status" value="1"/>
</dbReference>
<dbReference type="Pfam" id="PF00128">
    <property type="entry name" value="Alpha-amylase"/>
    <property type="match status" value="1"/>
</dbReference>
<gene>
    <name evidence="4" type="ORF">AUL39_02775</name>
</gene>